<evidence type="ECO:0000256" key="5">
    <source>
        <dbReference type="SAM" id="SignalP"/>
    </source>
</evidence>
<dbReference type="InterPro" id="IPR003599">
    <property type="entry name" value="Ig_sub"/>
</dbReference>
<feature type="domain" description="Ig-like" evidence="6">
    <location>
        <begin position="43"/>
        <end position="135"/>
    </location>
</feature>
<dbReference type="InterPro" id="IPR050671">
    <property type="entry name" value="CD300_family_receptors"/>
</dbReference>
<evidence type="ECO:0000256" key="4">
    <source>
        <dbReference type="SAM" id="Phobius"/>
    </source>
</evidence>
<keyword evidence="3 4" id="KW-0472">Membrane</keyword>
<accession>A0A9R0B7B2</accession>
<reference evidence="7" key="1">
    <citation type="submission" date="2025-08" db="UniProtKB">
        <authorList>
            <consortium name="RefSeq"/>
        </authorList>
    </citation>
    <scope>IDENTIFICATION</scope>
    <source>
        <tissue evidence="7">Muscle</tissue>
    </source>
</reference>
<feature type="transmembrane region" description="Helical" evidence="4">
    <location>
        <begin position="147"/>
        <end position="169"/>
    </location>
</feature>
<feature type="signal peptide" evidence="5">
    <location>
        <begin position="1"/>
        <end position="22"/>
    </location>
</feature>
<dbReference type="InterPro" id="IPR013106">
    <property type="entry name" value="Ig_V-set"/>
</dbReference>
<gene>
    <name evidence="7" type="primary">LOC109074592</name>
</gene>
<keyword evidence="4" id="KW-1133">Transmembrane helix</keyword>
<name>A0A9R0B7B2_CYPCA</name>
<evidence type="ECO:0000256" key="1">
    <source>
        <dbReference type="ARBA" id="ARBA00004370"/>
    </source>
</evidence>
<keyword evidence="5" id="KW-0732">Signal</keyword>
<dbReference type="Pfam" id="PF07686">
    <property type="entry name" value="V-set"/>
    <property type="match status" value="1"/>
</dbReference>
<keyword evidence="2 4" id="KW-0812">Transmembrane</keyword>
<dbReference type="KEGG" id="ccar:109074592"/>
<evidence type="ECO:0000259" key="6">
    <source>
        <dbReference type="PROSITE" id="PS50835"/>
    </source>
</evidence>
<dbReference type="SMART" id="SM00409">
    <property type="entry name" value="IG"/>
    <property type="match status" value="1"/>
</dbReference>
<dbReference type="GO" id="GO:0005886">
    <property type="term" value="C:plasma membrane"/>
    <property type="evidence" value="ECO:0007669"/>
    <property type="project" value="TreeGrafter"/>
</dbReference>
<evidence type="ECO:0000256" key="3">
    <source>
        <dbReference type="ARBA" id="ARBA00023136"/>
    </source>
</evidence>
<dbReference type="RefSeq" id="XP_042622986.1">
    <property type="nucleotide sequence ID" value="XM_042767052.1"/>
</dbReference>
<dbReference type="PROSITE" id="PS50835">
    <property type="entry name" value="IG_LIKE"/>
    <property type="match status" value="1"/>
</dbReference>
<dbReference type="OrthoDB" id="8400203at2759"/>
<proteinExistence type="predicted"/>
<dbReference type="PANTHER" id="PTHR11860:SF87">
    <property type="entry name" value="CMRF35-LIKE MOLECULE 8"/>
    <property type="match status" value="1"/>
</dbReference>
<organism evidence="7">
    <name type="scientific">Cyprinus carpio</name>
    <name type="common">Common carp</name>
    <dbReference type="NCBI Taxonomy" id="7962"/>
    <lineage>
        <taxon>Eukaryota</taxon>
        <taxon>Metazoa</taxon>
        <taxon>Chordata</taxon>
        <taxon>Craniata</taxon>
        <taxon>Vertebrata</taxon>
        <taxon>Euteleostomi</taxon>
        <taxon>Actinopterygii</taxon>
        <taxon>Neopterygii</taxon>
        <taxon>Teleostei</taxon>
        <taxon>Ostariophysi</taxon>
        <taxon>Cypriniformes</taxon>
        <taxon>Cyprinidae</taxon>
        <taxon>Cyprininae</taxon>
        <taxon>Cyprinus</taxon>
    </lineage>
</organism>
<dbReference type="PANTHER" id="PTHR11860">
    <property type="entry name" value="POLYMERIC-IMMUNOGLOBULIN RECEPTOR"/>
    <property type="match status" value="1"/>
</dbReference>
<sequence>MTATIIIFTIITLCLISDQSHDVELKVNRTSSCGTSIIQTAYKGQTITFHCEYNHTFQTHTKVLYRVNGAPVHVLNSSQSSQSSEKKFILSDSHKDHFNVTIRDISAADDGVYLCGVERYGSDKAPSDTSKTHITFIKEIHLNVSGFPVTAVVSVGLVLLAVCLVLMLLKVKFRRKHDVISPDRRETGDHETAQEEIQVSDPASAHLYSSLQSPTIPSDGLLYSSISFQKHEESLSDATVRLSEEEVHSDYASVNYNVTPN</sequence>
<evidence type="ECO:0000256" key="2">
    <source>
        <dbReference type="ARBA" id="ARBA00022692"/>
    </source>
</evidence>
<dbReference type="InterPro" id="IPR007110">
    <property type="entry name" value="Ig-like_dom"/>
</dbReference>
<dbReference type="GeneID" id="109074592"/>
<dbReference type="Proteomes" id="UP001155660">
    <property type="component" value="Chromosome A1"/>
</dbReference>
<feature type="chain" id="PRO_5040190151" evidence="5">
    <location>
        <begin position="23"/>
        <end position="261"/>
    </location>
</feature>
<comment type="subcellular location">
    <subcellularLocation>
        <location evidence="1">Membrane</location>
    </subcellularLocation>
</comment>
<dbReference type="AlphaFoldDB" id="A0A9R0B7B2"/>
<protein>
    <submittedName>
        <fullName evidence="7">Uncharacterized protein LOC109074592</fullName>
    </submittedName>
</protein>
<dbReference type="GO" id="GO:0004888">
    <property type="term" value="F:transmembrane signaling receptor activity"/>
    <property type="evidence" value="ECO:0007669"/>
    <property type="project" value="TreeGrafter"/>
</dbReference>
<evidence type="ECO:0000313" key="7">
    <source>
        <dbReference type="RefSeq" id="XP_042622986.1"/>
    </source>
</evidence>